<dbReference type="EMBL" id="JBFOLJ010000005">
    <property type="protein sequence ID" value="KAL2536665.1"/>
    <property type="molecule type" value="Genomic_DNA"/>
</dbReference>
<evidence type="ECO:0000313" key="3">
    <source>
        <dbReference type="EMBL" id="KAL2536665.1"/>
    </source>
</evidence>
<dbReference type="AlphaFoldDB" id="A0ABD1VHJ0"/>
<protein>
    <submittedName>
        <fullName evidence="4">Late embryogenesis abundant protein 6-like</fullName>
    </submittedName>
</protein>
<evidence type="ECO:0000313" key="4">
    <source>
        <dbReference type="EMBL" id="KAL2536691.1"/>
    </source>
</evidence>
<comment type="similarity">
    <text evidence="1">Belongs to the LEA type 1 family.</text>
</comment>
<gene>
    <name evidence="3" type="ORF">Fot_18056</name>
    <name evidence="4" type="ORF">Fot_18082</name>
</gene>
<dbReference type="PANTHER" id="PTHR33493">
    <property type="entry name" value="LATE EMBRYOGENESIS ABUNDANT PROTEIN 6-RELATED"/>
    <property type="match status" value="1"/>
</dbReference>
<keyword evidence="5" id="KW-1185">Reference proteome</keyword>
<dbReference type="Pfam" id="PF03760">
    <property type="entry name" value="LEA_1"/>
    <property type="match status" value="1"/>
</dbReference>
<comment type="caution">
    <text evidence="4">The sequence shown here is derived from an EMBL/GenBank/DDBJ whole genome shotgun (WGS) entry which is preliminary data.</text>
</comment>
<feature type="compositionally biased region" description="Polar residues" evidence="2">
    <location>
        <begin position="84"/>
        <end position="97"/>
    </location>
</feature>
<dbReference type="EMBL" id="JBFOLJ010000005">
    <property type="protein sequence ID" value="KAL2536691.1"/>
    <property type="molecule type" value="Genomic_DNA"/>
</dbReference>
<feature type="compositionally biased region" description="Basic and acidic residues" evidence="2">
    <location>
        <begin position="61"/>
        <end position="83"/>
    </location>
</feature>
<dbReference type="Proteomes" id="UP001604277">
    <property type="component" value="Unassembled WGS sequence"/>
</dbReference>
<evidence type="ECO:0000256" key="1">
    <source>
        <dbReference type="ARBA" id="ARBA00010975"/>
    </source>
</evidence>
<evidence type="ECO:0000256" key="2">
    <source>
        <dbReference type="SAM" id="MobiDB-lite"/>
    </source>
</evidence>
<dbReference type="PANTHER" id="PTHR33493:SF3">
    <property type="entry name" value="LATE EMBRYOGENESIS ABUNDANT PROTEIN, LEA_1 SUBGROUP"/>
    <property type="match status" value="1"/>
</dbReference>
<dbReference type="InterPro" id="IPR005513">
    <property type="entry name" value="LEA_1"/>
</dbReference>
<sequence length="143" mass="15357">MQAIKEKLNDMGAMRKAKAEAKEEENAEKELAKARVEVAHEVRMAREAEAAMDLHVNKAVEKVAEHDRKHAHDSTNHEQHGVDNRQNPNVSNPSNVGHSMDPTYGEGTQAPCSMDMADLGSAAASGIGGPTSRPGGRPANNLL</sequence>
<name>A0ABD1VHJ0_9LAMI</name>
<reference evidence="4" key="1">
    <citation type="submission" date="2024-07" db="EMBL/GenBank/DDBJ databases">
        <title>Two chromosome-level genome assemblies of Korean endemic species Abeliophyllum distichum and Forsythia ovata (Oleaceae).</title>
        <authorList>
            <person name="Mun J.H."/>
        </authorList>
    </citation>
    <scope>NUCLEOTIDE SEQUENCE</scope>
    <source>
        <strain evidence="4">KNKB202402200001</strain>
        <tissue evidence="4">Leaf</tissue>
    </source>
</reference>
<organism evidence="4 5">
    <name type="scientific">Forsythia ovata</name>
    <dbReference type="NCBI Taxonomy" id="205694"/>
    <lineage>
        <taxon>Eukaryota</taxon>
        <taxon>Viridiplantae</taxon>
        <taxon>Streptophyta</taxon>
        <taxon>Embryophyta</taxon>
        <taxon>Tracheophyta</taxon>
        <taxon>Spermatophyta</taxon>
        <taxon>Magnoliopsida</taxon>
        <taxon>eudicotyledons</taxon>
        <taxon>Gunneridae</taxon>
        <taxon>Pentapetalae</taxon>
        <taxon>asterids</taxon>
        <taxon>lamiids</taxon>
        <taxon>Lamiales</taxon>
        <taxon>Oleaceae</taxon>
        <taxon>Forsythieae</taxon>
        <taxon>Forsythia</taxon>
    </lineage>
</organism>
<reference evidence="5" key="2">
    <citation type="submission" date="2024-07" db="EMBL/GenBank/DDBJ databases">
        <title>Two chromosome-level genome assemblies of Korean endemic species Abeliophyllum distichum and Forsythia ovata (Oleaceae).</title>
        <authorList>
            <person name="Jang H."/>
        </authorList>
    </citation>
    <scope>NUCLEOTIDE SEQUENCE [LARGE SCALE GENOMIC DNA]</scope>
</reference>
<feature type="region of interest" description="Disordered" evidence="2">
    <location>
        <begin position="1"/>
        <end position="30"/>
    </location>
</feature>
<evidence type="ECO:0000313" key="5">
    <source>
        <dbReference type="Proteomes" id="UP001604277"/>
    </source>
</evidence>
<proteinExistence type="inferred from homology"/>
<feature type="region of interest" description="Disordered" evidence="2">
    <location>
        <begin position="61"/>
        <end position="143"/>
    </location>
</feature>
<accession>A0ABD1VHJ0</accession>